<dbReference type="UniPathway" id="UPA00219"/>
<evidence type="ECO:0000256" key="5">
    <source>
        <dbReference type="ARBA" id="ARBA00007739"/>
    </source>
</evidence>
<evidence type="ECO:0000256" key="19">
    <source>
        <dbReference type="ARBA" id="ARBA00022989"/>
    </source>
</evidence>
<comment type="catalytic activity">
    <reaction evidence="24">
        <text>Preferential cleavage: (Ac)2-L-Lys-D-Ala-|-D-Ala. Also transpeptidation of peptidyl-alanyl moieties that are N-acyl substituents of D-alanine.</text>
        <dbReference type="EC" id="3.4.16.4"/>
    </reaction>
</comment>
<dbReference type="OrthoDB" id="9766909at2"/>
<dbReference type="RefSeq" id="WP_126758111.1">
    <property type="nucleotide sequence ID" value="NZ_PIPQ01000009.1"/>
</dbReference>
<dbReference type="PANTHER" id="PTHR32282:SF27">
    <property type="entry name" value="PENICILLIN-BINDING PROTEIN 1A"/>
    <property type="match status" value="1"/>
</dbReference>
<dbReference type="InterPro" id="IPR001264">
    <property type="entry name" value="Glyco_trans_51"/>
</dbReference>
<keyword evidence="14" id="KW-0812">Transmembrane</keyword>
<comment type="pathway">
    <text evidence="27">Glycan biosynthesis.</text>
</comment>
<keyword evidence="17" id="KW-0735">Signal-anchor</keyword>
<evidence type="ECO:0000256" key="24">
    <source>
        <dbReference type="ARBA" id="ARBA00034000"/>
    </source>
</evidence>
<keyword evidence="13" id="KW-0808">Transferase</keyword>
<evidence type="ECO:0000256" key="20">
    <source>
        <dbReference type="ARBA" id="ARBA00023136"/>
    </source>
</evidence>
<accession>A0A432WW17</accession>
<comment type="similarity">
    <text evidence="5">In the N-terminal section; belongs to the glycosyltransferase 51 family.</text>
</comment>
<keyword evidence="19" id="KW-1133">Transmembrane helix</keyword>
<dbReference type="InterPro" id="IPR023346">
    <property type="entry name" value="Lysozyme-like_dom_sf"/>
</dbReference>
<keyword evidence="23" id="KW-0961">Cell wall biogenesis/degradation</keyword>
<dbReference type="GO" id="GO:0009002">
    <property type="term" value="F:serine-type D-Ala-D-Ala carboxypeptidase activity"/>
    <property type="evidence" value="ECO:0007669"/>
    <property type="project" value="UniProtKB-EC"/>
</dbReference>
<comment type="catalytic activity">
    <reaction evidence="26">
        <text>[GlcNAc-(1-&gt;4)-Mur2Ac(oyl-L-Ala-gamma-D-Glu-L-Lys-D-Ala-D-Ala)](n)-di-trans,octa-cis-undecaprenyl diphosphate + beta-D-GlcNAc-(1-&gt;4)-Mur2Ac(oyl-L-Ala-gamma-D-Glu-L-Lys-D-Ala-D-Ala)-di-trans,octa-cis-undecaprenyl diphosphate = [GlcNAc-(1-&gt;4)-Mur2Ac(oyl-L-Ala-gamma-D-Glu-L-Lys-D-Ala-D-Ala)](n+1)-di-trans,octa-cis-undecaprenyl diphosphate + di-trans,octa-cis-undecaprenyl diphosphate + H(+)</text>
        <dbReference type="Rhea" id="RHEA:23708"/>
        <dbReference type="Rhea" id="RHEA-COMP:9602"/>
        <dbReference type="Rhea" id="RHEA-COMP:9603"/>
        <dbReference type="ChEBI" id="CHEBI:15378"/>
        <dbReference type="ChEBI" id="CHEBI:58405"/>
        <dbReference type="ChEBI" id="CHEBI:60033"/>
        <dbReference type="ChEBI" id="CHEBI:78435"/>
        <dbReference type="EC" id="2.4.99.28"/>
    </reaction>
</comment>
<evidence type="ECO:0000256" key="23">
    <source>
        <dbReference type="ARBA" id="ARBA00023316"/>
    </source>
</evidence>
<dbReference type="Pfam" id="PF17092">
    <property type="entry name" value="PCB_OB"/>
    <property type="match status" value="1"/>
</dbReference>
<evidence type="ECO:0000256" key="8">
    <source>
        <dbReference type="ARBA" id="ARBA00022475"/>
    </source>
</evidence>
<evidence type="ECO:0000256" key="17">
    <source>
        <dbReference type="ARBA" id="ARBA00022968"/>
    </source>
</evidence>
<evidence type="ECO:0000256" key="18">
    <source>
        <dbReference type="ARBA" id="ARBA00022984"/>
    </source>
</evidence>
<keyword evidence="20" id="KW-0472">Membrane</keyword>
<evidence type="ECO:0000256" key="11">
    <source>
        <dbReference type="ARBA" id="ARBA00022670"/>
    </source>
</evidence>
<dbReference type="EMBL" id="PIPQ01000009">
    <property type="protein sequence ID" value="RUO37964.1"/>
    <property type="molecule type" value="Genomic_DNA"/>
</dbReference>
<evidence type="ECO:0000256" key="12">
    <source>
        <dbReference type="ARBA" id="ARBA00022676"/>
    </source>
</evidence>
<keyword evidence="32" id="KW-1185">Reference proteome</keyword>
<dbReference type="InterPro" id="IPR001460">
    <property type="entry name" value="PCN-bd_Tpept"/>
</dbReference>
<dbReference type="AlphaFoldDB" id="A0A432WW17"/>
<dbReference type="InterPro" id="IPR036950">
    <property type="entry name" value="PBP_transglycosylase"/>
</dbReference>
<reference evidence="31 32" key="1">
    <citation type="journal article" date="2011" name="Front. Microbiol.">
        <title>Genomic signatures of strain selection and enhancement in Bacillus atrophaeus var. globigii, a historical biowarfare simulant.</title>
        <authorList>
            <person name="Gibbons H.S."/>
            <person name="Broomall S.M."/>
            <person name="McNew L.A."/>
            <person name="Daligault H."/>
            <person name="Chapman C."/>
            <person name="Bruce D."/>
            <person name="Karavis M."/>
            <person name="Krepps M."/>
            <person name="McGregor P.A."/>
            <person name="Hong C."/>
            <person name="Park K.H."/>
            <person name="Akmal A."/>
            <person name="Feldman A."/>
            <person name="Lin J.S."/>
            <person name="Chang W.E."/>
            <person name="Higgs B.W."/>
            <person name="Demirev P."/>
            <person name="Lindquist J."/>
            <person name="Liem A."/>
            <person name="Fochler E."/>
            <person name="Read T.D."/>
            <person name="Tapia R."/>
            <person name="Johnson S."/>
            <person name="Bishop-Lilly K.A."/>
            <person name="Detter C."/>
            <person name="Han C."/>
            <person name="Sozhamannan S."/>
            <person name="Rosenzweig C.N."/>
            <person name="Skowronski E.W."/>
        </authorList>
    </citation>
    <scope>NUCLEOTIDE SEQUENCE [LARGE SCALE GENOMIC DNA]</scope>
    <source>
        <strain evidence="31 32">AIT1</strain>
    </source>
</reference>
<feature type="domain" description="Glycosyl transferase family 51" evidence="29">
    <location>
        <begin position="38"/>
        <end position="213"/>
    </location>
</feature>
<evidence type="ECO:0000256" key="16">
    <source>
        <dbReference type="ARBA" id="ARBA00022960"/>
    </source>
</evidence>
<evidence type="ECO:0000256" key="22">
    <source>
        <dbReference type="ARBA" id="ARBA00023268"/>
    </source>
</evidence>
<protein>
    <recommendedName>
        <fullName evidence="7">Penicillin-binding protein 1A</fullName>
        <ecNumber evidence="25">2.4.99.28</ecNumber>
        <ecNumber evidence="6">3.4.16.4</ecNumber>
    </recommendedName>
</protein>
<evidence type="ECO:0000313" key="31">
    <source>
        <dbReference type="EMBL" id="RUO37964.1"/>
    </source>
</evidence>
<keyword evidence="16" id="KW-0133">Cell shape</keyword>
<dbReference type="GO" id="GO:0009252">
    <property type="term" value="P:peptidoglycan biosynthetic process"/>
    <property type="evidence" value="ECO:0007669"/>
    <property type="project" value="UniProtKB-UniPathway"/>
</dbReference>
<evidence type="ECO:0000256" key="1">
    <source>
        <dbReference type="ARBA" id="ARBA00002624"/>
    </source>
</evidence>
<comment type="subcellular location">
    <subcellularLocation>
        <location evidence="2">Cell inner membrane</location>
        <topology evidence="2">Single-pass type II membrane protein</topology>
    </subcellularLocation>
</comment>
<dbReference type="Proteomes" id="UP000286976">
    <property type="component" value="Unassembled WGS sequence"/>
</dbReference>
<dbReference type="GO" id="GO:0030288">
    <property type="term" value="C:outer membrane-bounded periplasmic space"/>
    <property type="evidence" value="ECO:0007669"/>
    <property type="project" value="TreeGrafter"/>
</dbReference>
<dbReference type="PANTHER" id="PTHR32282">
    <property type="entry name" value="BINDING PROTEIN TRANSPEPTIDASE, PUTATIVE-RELATED"/>
    <property type="match status" value="1"/>
</dbReference>
<evidence type="ECO:0000256" key="6">
    <source>
        <dbReference type="ARBA" id="ARBA00012448"/>
    </source>
</evidence>
<dbReference type="EC" id="2.4.99.28" evidence="25"/>
<keyword evidence="12" id="KW-0328">Glycosyltransferase</keyword>
<evidence type="ECO:0000256" key="25">
    <source>
        <dbReference type="ARBA" id="ARBA00044770"/>
    </source>
</evidence>
<feature type="domain" description="Penicillin-binding protein OB-like" evidence="30">
    <location>
        <begin position="330"/>
        <end position="433"/>
    </location>
</feature>
<dbReference type="GO" id="GO:0006508">
    <property type="term" value="P:proteolysis"/>
    <property type="evidence" value="ECO:0007669"/>
    <property type="project" value="UniProtKB-KW"/>
</dbReference>
<dbReference type="Gene3D" id="1.10.3810.10">
    <property type="entry name" value="Biosynthetic peptidoglycan transglycosylase-like"/>
    <property type="match status" value="1"/>
</dbReference>
<evidence type="ECO:0000256" key="2">
    <source>
        <dbReference type="ARBA" id="ARBA00004249"/>
    </source>
</evidence>
<keyword evidence="10" id="KW-0121">Carboxypeptidase</keyword>
<sequence>MGLGTIVGLYFYVKPDLPSVETLRDVRLQTPMQVYTKDGKLISQFGEQRRIPVTYEELPQYLIDAVLSTEDARFYDHFGVDPIGVLRALSVVLSTGEMREGASTITMQVARNFFLTRDKVLIRKIKEAFIALHIEQLLSKEEILTLYMNKPGLGHRSFGVAAAAEVYYGRTLDELTLAELATIAGLFQAPSALNPISNPERAKQRRRIVLRRMLDTGAITQEEYETAYNAPVTASYHVAEIEVSAPYLAEMVRQEMVNRYGEEVAYNSGFKVYTTVTAEQQEAAERALRENLHDYDERHGYRGAVMKLWGYSPAEVQSLKVGGAIDQATLATIQAHQGQPWDTQSIRDHLQRQPRFGRLIAAVVLAVHEQSADVMLRSGEKVTLPWEALDWARPFLDHDRQGRPPQRANEVLAAGEQIWVRDVEGELRLAQLPGPSSAVVGLNPTDGAVQTIVGGYSFNVSQYNRAMQAKRQVGSTIKPFIYASALDNGFTLSTLVNDAPITQWNPGAYSAWRPRNSPEVYDGPLRLREAIARSKNVVSVRLIRSLGVDTVADYLLRFGFSENDITRSEALSLGSASFTPMEMARAFSVFANGGFLVDPYFIEYIEDNEGNEVYRAEPVYACLECEAIQKRVAEGQVTEEELTEEQQQAYATPLAPRVISQQIAFLISDALRSSIWGGGSWAHDTGWNGTAWRAQALRKRYMSGKTGTTNDVKDAWFAGMMRGSTTVFWVGYDNLENRLGRVTLNSNLGRERQAIVGSDAGGTTALPAWVRYMRDVLPNFDTSPYPLPEGITSARIDQETGQLSQRTDYSSMFEYFIQGTEPTEFTEDEQQAPLIFEDVNDPLFKQ</sequence>
<dbReference type="InterPro" id="IPR031376">
    <property type="entry name" value="PCB_OB"/>
</dbReference>
<dbReference type="GO" id="GO:0005886">
    <property type="term" value="C:plasma membrane"/>
    <property type="evidence" value="ECO:0007669"/>
    <property type="project" value="UniProtKB-SubCell"/>
</dbReference>
<dbReference type="GO" id="GO:0046677">
    <property type="term" value="P:response to antibiotic"/>
    <property type="evidence" value="ECO:0007669"/>
    <property type="project" value="UniProtKB-KW"/>
</dbReference>
<dbReference type="NCBIfam" id="TIGR02074">
    <property type="entry name" value="PBP_1a_fam"/>
    <property type="match status" value="1"/>
</dbReference>
<evidence type="ECO:0000259" key="29">
    <source>
        <dbReference type="Pfam" id="PF00912"/>
    </source>
</evidence>
<comment type="function">
    <text evidence="1">Cell wall formation. Synthesis of cross-linked peptidoglycan from the lipid intermediates. The enzyme has a penicillin-insensitive transglycosylase N-terminal domain (formation of linear glycan strands) and a penicillin-sensitive transpeptidase C-terminal domain (cross-linking of the peptide subunits).</text>
</comment>
<name>A0A432WW17_9GAMM</name>
<proteinExistence type="inferred from homology"/>
<keyword evidence="22" id="KW-0511">Multifunctional enzyme</keyword>
<evidence type="ECO:0000256" key="4">
    <source>
        <dbReference type="ARBA" id="ARBA00007090"/>
    </source>
</evidence>
<dbReference type="GO" id="GO:0008955">
    <property type="term" value="F:peptidoglycan glycosyltransferase activity"/>
    <property type="evidence" value="ECO:0007669"/>
    <property type="project" value="UniProtKB-EC"/>
</dbReference>
<keyword evidence="9" id="KW-0997">Cell inner membrane</keyword>
<evidence type="ECO:0000256" key="13">
    <source>
        <dbReference type="ARBA" id="ARBA00022679"/>
    </source>
</evidence>
<evidence type="ECO:0000256" key="7">
    <source>
        <dbReference type="ARBA" id="ARBA00018638"/>
    </source>
</evidence>
<organism evidence="31 32">
    <name type="scientific">Aliidiomarina taiwanensis</name>
    <dbReference type="NCBI Taxonomy" id="946228"/>
    <lineage>
        <taxon>Bacteria</taxon>
        <taxon>Pseudomonadati</taxon>
        <taxon>Pseudomonadota</taxon>
        <taxon>Gammaproteobacteria</taxon>
        <taxon>Alteromonadales</taxon>
        <taxon>Idiomarinaceae</taxon>
        <taxon>Aliidiomarina</taxon>
    </lineage>
</organism>
<comment type="similarity">
    <text evidence="4">In the C-terminal section; belongs to the transpeptidase family.</text>
</comment>
<evidence type="ECO:0000256" key="26">
    <source>
        <dbReference type="ARBA" id="ARBA00049902"/>
    </source>
</evidence>
<evidence type="ECO:0000259" key="28">
    <source>
        <dbReference type="Pfam" id="PF00905"/>
    </source>
</evidence>
<dbReference type="SUPFAM" id="SSF56601">
    <property type="entry name" value="beta-lactamase/transpeptidase-like"/>
    <property type="match status" value="1"/>
</dbReference>
<evidence type="ECO:0000256" key="9">
    <source>
        <dbReference type="ARBA" id="ARBA00022519"/>
    </source>
</evidence>
<evidence type="ECO:0000256" key="15">
    <source>
        <dbReference type="ARBA" id="ARBA00022801"/>
    </source>
</evidence>
<dbReference type="GO" id="GO:0008658">
    <property type="term" value="F:penicillin binding"/>
    <property type="evidence" value="ECO:0007669"/>
    <property type="project" value="InterPro"/>
</dbReference>
<dbReference type="InterPro" id="IPR050396">
    <property type="entry name" value="Glycosyltr_51/Transpeptidase"/>
</dbReference>
<evidence type="ECO:0000256" key="10">
    <source>
        <dbReference type="ARBA" id="ARBA00022645"/>
    </source>
</evidence>
<feature type="domain" description="Penicillin-binding protein transpeptidase" evidence="28">
    <location>
        <begin position="438"/>
        <end position="728"/>
    </location>
</feature>
<dbReference type="FunFam" id="1.10.3810.10:FF:000003">
    <property type="entry name" value="Penicillin-binding protein 1a"/>
    <property type="match status" value="1"/>
</dbReference>
<keyword evidence="21" id="KW-0046">Antibiotic resistance</keyword>
<gene>
    <name evidence="31" type="ORF">CWE15_10620</name>
</gene>
<dbReference type="GO" id="GO:0071555">
    <property type="term" value="P:cell wall organization"/>
    <property type="evidence" value="ECO:0007669"/>
    <property type="project" value="UniProtKB-KW"/>
</dbReference>
<dbReference type="InterPro" id="IPR012338">
    <property type="entry name" value="Beta-lactam/transpept-like"/>
</dbReference>
<dbReference type="Pfam" id="PF00912">
    <property type="entry name" value="Transgly"/>
    <property type="match status" value="1"/>
</dbReference>
<dbReference type="Gene3D" id="3.40.710.10">
    <property type="entry name" value="DD-peptidase/beta-lactamase superfamily"/>
    <property type="match status" value="2"/>
</dbReference>
<evidence type="ECO:0000256" key="27">
    <source>
        <dbReference type="ARBA" id="ARBA00060592"/>
    </source>
</evidence>
<keyword evidence="15" id="KW-0378">Hydrolase</keyword>
<evidence type="ECO:0000256" key="3">
    <source>
        <dbReference type="ARBA" id="ARBA00004752"/>
    </source>
</evidence>
<comment type="caution">
    <text evidence="31">The sequence shown here is derived from an EMBL/GenBank/DDBJ whole genome shotgun (WGS) entry which is preliminary data.</text>
</comment>
<evidence type="ECO:0000256" key="21">
    <source>
        <dbReference type="ARBA" id="ARBA00023251"/>
    </source>
</evidence>
<keyword evidence="11" id="KW-0645">Protease</keyword>
<dbReference type="GO" id="GO:0008360">
    <property type="term" value="P:regulation of cell shape"/>
    <property type="evidence" value="ECO:0007669"/>
    <property type="project" value="UniProtKB-KW"/>
</dbReference>
<evidence type="ECO:0000259" key="30">
    <source>
        <dbReference type="Pfam" id="PF17092"/>
    </source>
</evidence>
<dbReference type="EC" id="3.4.16.4" evidence="6"/>
<dbReference type="Pfam" id="PF00905">
    <property type="entry name" value="Transpeptidase"/>
    <property type="match status" value="1"/>
</dbReference>
<keyword evidence="18" id="KW-0573">Peptidoglycan synthesis</keyword>
<evidence type="ECO:0000313" key="32">
    <source>
        <dbReference type="Proteomes" id="UP000286976"/>
    </source>
</evidence>
<dbReference type="SUPFAM" id="SSF53955">
    <property type="entry name" value="Lysozyme-like"/>
    <property type="match status" value="1"/>
</dbReference>
<keyword evidence="8" id="KW-1003">Cell membrane</keyword>
<comment type="pathway">
    <text evidence="3">Cell wall biogenesis; peptidoglycan biosynthesis.</text>
</comment>
<evidence type="ECO:0000256" key="14">
    <source>
        <dbReference type="ARBA" id="ARBA00022692"/>
    </source>
</evidence>